<keyword evidence="2" id="KW-1185">Reference proteome</keyword>
<protein>
    <recommendedName>
        <fullName evidence="3">RING-type domain-containing protein</fullName>
    </recommendedName>
</protein>
<sequence length="120" mass="13747">MPTNPPTCPLCIRRITTACLQEGHIVVCHRCGRAYAAYQHEYCPHCTGDDETAAVGDLWSHDNAMIWLAQFARRQPEVEELTYKLANLSLEHLSEEEYHRRVANLLLEWLAAQGQKQVSR</sequence>
<reference evidence="1 2" key="1">
    <citation type="submission" date="2024-07" db="EMBL/GenBank/DDBJ databases">
        <title>Section-level genome sequencing and comparative genomics of Aspergillus sections Usti and Cavernicolus.</title>
        <authorList>
            <consortium name="Lawrence Berkeley National Laboratory"/>
            <person name="Nybo J.L."/>
            <person name="Vesth T.C."/>
            <person name="Theobald S."/>
            <person name="Frisvad J.C."/>
            <person name="Larsen T.O."/>
            <person name="Kjaerboelling I."/>
            <person name="Rothschild-Mancinelli K."/>
            <person name="Lyhne E.K."/>
            <person name="Kogle M.E."/>
            <person name="Barry K."/>
            <person name="Clum A."/>
            <person name="Na H."/>
            <person name="Ledsgaard L."/>
            <person name="Lin J."/>
            <person name="Lipzen A."/>
            <person name="Kuo A."/>
            <person name="Riley R."/>
            <person name="Mondo S."/>
            <person name="Labutti K."/>
            <person name="Haridas S."/>
            <person name="Pangalinan J."/>
            <person name="Salamov A.A."/>
            <person name="Simmons B.A."/>
            <person name="Magnuson J.K."/>
            <person name="Chen J."/>
            <person name="Drula E."/>
            <person name="Henrissat B."/>
            <person name="Wiebenga A."/>
            <person name="Lubbers R.J."/>
            <person name="Gomes A.C."/>
            <person name="Makela M.R."/>
            <person name="Stajich J."/>
            <person name="Grigoriev I.V."/>
            <person name="Mortensen U.H."/>
            <person name="De Vries R.P."/>
            <person name="Baker S.E."/>
            <person name="Andersen M.R."/>
        </authorList>
    </citation>
    <scope>NUCLEOTIDE SEQUENCE [LARGE SCALE GENOMIC DNA]</scope>
    <source>
        <strain evidence="1 2">CBS 123904</strain>
    </source>
</reference>
<evidence type="ECO:0008006" key="3">
    <source>
        <dbReference type="Google" id="ProtNLM"/>
    </source>
</evidence>
<organism evidence="1 2">
    <name type="scientific">Aspergillus pseudoustus</name>
    <dbReference type="NCBI Taxonomy" id="1810923"/>
    <lineage>
        <taxon>Eukaryota</taxon>
        <taxon>Fungi</taxon>
        <taxon>Dikarya</taxon>
        <taxon>Ascomycota</taxon>
        <taxon>Pezizomycotina</taxon>
        <taxon>Eurotiomycetes</taxon>
        <taxon>Eurotiomycetidae</taxon>
        <taxon>Eurotiales</taxon>
        <taxon>Aspergillaceae</taxon>
        <taxon>Aspergillus</taxon>
        <taxon>Aspergillus subgen. Nidulantes</taxon>
    </lineage>
</organism>
<proteinExistence type="predicted"/>
<gene>
    <name evidence="1" type="ORF">BJY01DRAFT_241892</name>
</gene>
<accession>A0ABR4L1Z6</accession>
<name>A0ABR4L1Z6_9EURO</name>
<dbReference type="Proteomes" id="UP001610446">
    <property type="component" value="Unassembled WGS sequence"/>
</dbReference>
<comment type="caution">
    <text evidence="1">The sequence shown here is derived from an EMBL/GenBank/DDBJ whole genome shotgun (WGS) entry which is preliminary data.</text>
</comment>
<dbReference type="EMBL" id="JBFXLU010000001">
    <property type="protein sequence ID" value="KAL2858564.1"/>
    <property type="molecule type" value="Genomic_DNA"/>
</dbReference>
<evidence type="ECO:0000313" key="2">
    <source>
        <dbReference type="Proteomes" id="UP001610446"/>
    </source>
</evidence>
<evidence type="ECO:0000313" key="1">
    <source>
        <dbReference type="EMBL" id="KAL2858564.1"/>
    </source>
</evidence>